<proteinExistence type="predicted"/>
<keyword evidence="1" id="KW-0175">Coiled coil</keyword>
<feature type="coiled-coil region" evidence="1">
    <location>
        <begin position="1"/>
        <end position="49"/>
    </location>
</feature>
<evidence type="ECO:0000313" key="2">
    <source>
        <dbReference type="EMBL" id="KAJ1084085.1"/>
    </source>
</evidence>
<dbReference type="EMBL" id="JANPWB010000016">
    <property type="protein sequence ID" value="KAJ1084085.1"/>
    <property type="molecule type" value="Genomic_DNA"/>
</dbReference>
<keyword evidence="3" id="KW-1185">Reference proteome</keyword>
<accession>A0AAV7L0W6</accession>
<dbReference type="AlphaFoldDB" id="A0AAV7L0W6"/>
<sequence>MKELRRDIGDVEQRVDKLKQMQVAREQEVDGHRRELITLQEQNLELQHQLEDPANRSRRSYICIKEVLLRAVTGSLEYFLTRLFRHVAPTLKDQDTALD</sequence>
<dbReference type="Proteomes" id="UP001066276">
    <property type="component" value="Chromosome 12"/>
</dbReference>
<evidence type="ECO:0000313" key="3">
    <source>
        <dbReference type="Proteomes" id="UP001066276"/>
    </source>
</evidence>
<protein>
    <submittedName>
        <fullName evidence="2">Uncharacterized protein</fullName>
    </submittedName>
</protein>
<name>A0AAV7L0W6_PLEWA</name>
<comment type="caution">
    <text evidence="2">The sequence shown here is derived from an EMBL/GenBank/DDBJ whole genome shotgun (WGS) entry which is preliminary data.</text>
</comment>
<reference evidence="2" key="1">
    <citation type="journal article" date="2022" name="bioRxiv">
        <title>Sequencing and chromosome-scale assembly of the giantPleurodeles waltlgenome.</title>
        <authorList>
            <person name="Brown T."/>
            <person name="Elewa A."/>
            <person name="Iarovenko S."/>
            <person name="Subramanian E."/>
            <person name="Araus A.J."/>
            <person name="Petzold A."/>
            <person name="Susuki M."/>
            <person name="Suzuki K.-i.T."/>
            <person name="Hayashi T."/>
            <person name="Toyoda A."/>
            <person name="Oliveira C."/>
            <person name="Osipova E."/>
            <person name="Leigh N.D."/>
            <person name="Simon A."/>
            <person name="Yun M.H."/>
        </authorList>
    </citation>
    <scope>NUCLEOTIDE SEQUENCE</scope>
    <source>
        <strain evidence="2">20211129_DDA</strain>
        <tissue evidence="2">Liver</tissue>
    </source>
</reference>
<evidence type="ECO:0000256" key="1">
    <source>
        <dbReference type="SAM" id="Coils"/>
    </source>
</evidence>
<gene>
    <name evidence="2" type="ORF">NDU88_004239</name>
</gene>
<organism evidence="2 3">
    <name type="scientific">Pleurodeles waltl</name>
    <name type="common">Iberian ribbed newt</name>
    <dbReference type="NCBI Taxonomy" id="8319"/>
    <lineage>
        <taxon>Eukaryota</taxon>
        <taxon>Metazoa</taxon>
        <taxon>Chordata</taxon>
        <taxon>Craniata</taxon>
        <taxon>Vertebrata</taxon>
        <taxon>Euteleostomi</taxon>
        <taxon>Amphibia</taxon>
        <taxon>Batrachia</taxon>
        <taxon>Caudata</taxon>
        <taxon>Salamandroidea</taxon>
        <taxon>Salamandridae</taxon>
        <taxon>Pleurodelinae</taxon>
        <taxon>Pleurodeles</taxon>
    </lineage>
</organism>